<keyword evidence="8" id="KW-0249">Electron transport</keyword>
<comment type="similarity">
    <text evidence="2">Belongs to the cytochrome c oxidase subunit 2 family.</text>
</comment>
<evidence type="ECO:0000256" key="3">
    <source>
        <dbReference type="ARBA" id="ARBA00012949"/>
    </source>
</evidence>
<keyword evidence="11 13" id="KW-0472">Membrane</keyword>
<dbReference type="GO" id="GO:0004129">
    <property type="term" value="F:cytochrome-c oxidase activity"/>
    <property type="evidence" value="ECO:0007669"/>
    <property type="project" value="UniProtKB-EC"/>
</dbReference>
<dbReference type="SUPFAM" id="SSF81464">
    <property type="entry name" value="Cytochrome c oxidase subunit II-like, transmembrane region"/>
    <property type="match status" value="1"/>
</dbReference>
<feature type="transmembrane region" description="Helical" evidence="13">
    <location>
        <begin position="37"/>
        <end position="57"/>
    </location>
</feature>
<protein>
    <recommendedName>
        <fullName evidence="3">cytochrome-c oxidase</fullName>
        <ecNumber evidence="3">7.1.1.9</ecNumber>
    </recommendedName>
</protein>
<dbReference type="AlphaFoldDB" id="A0A5R8KD49"/>
<keyword evidence="7" id="KW-1278">Translocase</keyword>
<keyword evidence="16" id="KW-1185">Reference proteome</keyword>
<dbReference type="RefSeq" id="WP_138086820.1">
    <property type="nucleotide sequence ID" value="NZ_VAUV01000009.1"/>
</dbReference>
<evidence type="ECO:0000256" key="9">
    <source>
        <dbReference type="ARBA" id="ARBA00022989"/>
    </source>
</evidence>
<dbReference type="SUPFAM" id="SSF49503">
    <property type="entry name" value="Cupredoxins"/>
    <property type="match status" value="1"/>
</dbReference>
<evidence type="ECO:0000256" key="11">
    <source>
        <dbReference type="ARBA" id="ARBA00023136"/>
    </source>
</evidence>
<evidence type="ECO:0000256" key="1">
    <source>
        <dbReference type="ARBA" id="ARBA00004141"/>
    </source>
</evidence>
<feature type="compositionally biased region" description="Low complexity" evidence="12">
    <location>
        <begin position="276"/>
        <end position="294"/>
    </location>
</feature>
<dbReference type="InterPro" id="IPR008972">
    <property type="entry name" value="Cupredoxin"/>
</dbReference>
<dbReference type="GO" id="GO:0016020">
    <property type="term" value="C:membrane"/>
    <property type="evidence" value="ECO:0007669"/>
    <property type="project" value="UniProtKB-SubCell"/>
</dbReference>
<dbReference type="InterPro" id="IPR001505">
    <property type="entry name" value="Copper_CuA"/>
</dbReference>
<dbReference type="OrthoDB" id="9773456at2"/>
<dbReference type="Gene3D" id="1.10.287.90">
    <property type="match status" value="1"/>
</dbReference>
<dbReference type="EC" id="7.1.1.9" evidence="3"/>
<evidence type="ECO:0000256" key="8">
    <source>
        <dbReference type="ARBA" id="ARBA00022982"/>
    </source>
</evidence>
<proteinExistence type="inferred from homology"/>
<accession>A0A5R8KD49</accession>
<keyword evidence="6" id="KW-0479">Metal-binding</keyword>
<feature type="region of interest" description="Disordered" evidence="12">
    <location>
        <begin position="264"/>
        <end position="294"/>
    </location>
</feature>
<keyword evidence="5 13" id="KW-0812">Transmembrane</keyword>
<evidence type="ECO:0000256" key="5">
    <source>
        <dbReference type="ARBA" id="ARBA00022692"/>
    </source>
</evidence>
<evidence type="ECO:0000313" key="15">
    <source>
        <dbReference type="EMBL" id="TLD70221.1"/>
    </source>
</evidence>
<evidence type="ECO:0000256" key="2">
    <source>
        <dbReference type="ARBA" id="ARBA00007866"/>
    </source>
</evidence>
<comment type="caution">
    <text evidence="15">The sequence shown here is derived from an EMBL/GenBank/DDBJ whole genome shotgun (WGS) entry which is preliminary data.</text>
</comment>
<dbReference type="GO" id="GO:0005507">
    <property type="term" value="F:copper ion binding"/>
    <property type="evidence" value="ECO:0007669"/>
    <property type="project" value="InterPro"/>
</dbReference>
<dbReference type="PROSITE" id="PS50857">
    <property type="entry name" value="COX2_CUA"/>
    <property type="match status" value="1"/>
</dbReference>
<dbReference type="InterPro" id="IPR045187">
    <property type="entry name" value="CcO_II"/>
</dbReference>
<evidence type="ECO:0000256" key="10">
    <source>
        <dbReference type="ARBA" id="ARBA00023008"/>
    </source>
</evidence>
<reference evidence="15 16" key="1">
    <citation type="submission" date="2019-05" db="EMBL/GenBank/DDBJ databases">
        <title>Verrucobacter flavum gen. nov., sp. nov. a new member of the family Verrucomicrobiaceae.</title>
        <authorList>
            <person name="Szuroczki S."/>
            <person name="Abbaszade G."/>
            <person name="Szabo A."/>
            <person name="Felfoldi T."/>
            <person name="Schumann P."/>
            <person name="Boka K."/>
            <person name="Keki Z."/>
            <person name="Toumi M."/>
            <person name="Toth E."/>
        </authorList>
    </citation>
    <scope>NUCLEOTIDE SEQUENCE [LARGE SCALE GENOMIC DNA]</scope>
    <source>
        <strain evidence="15 16">MG-N-17</strain>
    </source>
</reference>
<keyword evidence="4" id="KW-0813">Transport</keyword>
<dbReference type="Pfam" id="PF00116">
    <property type="entry name" value="COX2"/>
    <property type="match status" value="1"/>
</dbReference>
<dbReference type="EMBL" id="VAUV01000009">
    <property type="protein sequence ID" value="TLD70221.1"/>
    <property type="molecule type" value="Genomic_DNA"/>
</dbReference>
<evidence type="ECO:0000256" key="7">
    <source>
        <dbReference type="ARBA" id="ARBA00022967"/>
    </source>
</evidence>
<evidence type="ECO:0000256" key="13">
    <source>
        <dbReference type="SAM" id="Phobius"/>
    </source>
</evidence>
<dbReference type="GO" id="GO:0042773">
    <property type="term" value="P:ATP synthesis coupled electron transport"/>
    <property type="evidence" value="ECO:0007669"/>
    <property type="project" value="TreeGrafter"/>
</dbReference>
<evidence type="ECO:0000256" key="6">
    <source>
        <dbReference type="ARBA" id="ARBA00022723"/>
    </source>
</evidence>
<dbReference type="InterPro" id="IPR002429">
    <property type="entry name" value="CcO_II-like_C"/>
</dbReference>
<sequence length="294" mass="31781">MNAPELAFFSINQLLGLPPLASEHGGMVDHMMEVVNWFMFILFLGWSIFLVIVFTKFRKGRHPKADYHGVRGHASTHIEIGVVIVEAILLLGFAFPLWSQQSVNYPSGGDVVKMRAMGEKFLWNFQYAGSDKSLGKVHLKHIDVAAGNIIGRDYKDPNGNDDFIKGGTMTIPVDRPVIIDVNSKDVIHNLALVTMRVAQDATPGVHAHMWFKPTKKGSWDIICGQLCGPGHSGMRATLEVIDQAEFDEFIAENSAAAAKQFAEAQAKASGMPAPAPTASPAAEAPAPAPAAAVP</sequence>
<gene>
    <name evidence="15" type="ORF">FEM03_13615</name>
</gene>
<comment type="subcellular location">
    <subcellularLocation>
        <location evidence="1">Membrane</location>
        <topology evidence="1">Multi-pass membrane protein</topology>
    </subcellularLocation>
</comment>
<dbReference type="PRINTS" id="PR01166">
    <property type="entry name" value="CYCOXIDASEII"/>
</dbReference>
<dbReference type="PANTHER" id="PTHR22888">
    <property type="entry name" value="CYTOCHROME C OXIDASE, SUBUNIT II"/>
    <property type="match status" value="1"/>
</dbReference>
<organism evidence="15 16">
    <name type="scientific">Phragmitibacter flavus</name>
    <dbReference type="NCBI Taxonomy" id="2576071"/>
    <lineage>
        <taxon>Bacteria</taxon>
        <taxon>Pseudomonadati</taxon>
        <taxon>Verrucomicrobiota</taxon>
        <taxon>Verrucomicrobiia</taxon>
        <taxon>Verrucomicrobiales</taxon>
        <taxon>Verrucomicrobiaceae</taxon>
        <taxon>Phragmitibacter</taxon>
    </lineage>
</organism>
<dbReference type="InterPro" id="IPR036257">
    <property type="entry name" value="Cyt_c_oxidase_su2_TM_sf"/>
</dbReference>
<dbReference type="PROSITE" id="PS00078">
    <property type="entry name" value="COX2"/>
    <property type="match status" value="1"/>
</dbReference>
<evidence type="ECO:0000259" key="14">
    <source>
        <dbReference type="PROSITE" id="PS50857"/>
    </source>
</evidence>
<feature type="transmembrane region" description="Helical" evidence="13">
    <location>
        <begin position="78"/>
        <end position="98"/>
    </location>
</feature>
<name>A0A5R8KD49_9BACT</name>
<dbReference type="Proteomes" id="UP000306196">
    <property type="component" value="Unassembled WGS sequence"/>
</dbReference>
<evidence type="ECO:0000256" key="4">
    <source>
        <dbReference type="ARBA" id="ARBA00022448"/>
    </source>
</evidence>
<dbReference type="PANTHER" id="PTHR22888:SF9">
    <property type="entry name" value="CYTOCHROME C OXIDASE SUBUNIT 2"/>
    <property type="match status" value="1"/>
</dbReference>
<feature type="domain" description="Cytochrome oxidase subunit II copper A binding" evidence="14">
    <location>
        <begin position="109"/>
        <end position="252"/>
    </location>
</feature>
<evidence type="ECO:0000313" key="16">
    <source>
        <dbReference type="Proteomes" id="UP000306196"/>
    </source>
</evidence>
<keyword evidence="9 13" id="KW-1133">Transmembrane helix</keyword>
<dbReference type="Gene3D" id="2.60.40.420">
    <property type="entry name" value="Cupredoxins - blue copper proteins"/>
    <property type="match status" value="1"/>
</dbReference>
<evidence type="ECO:0000256" key="12">
    <source>
        <dbReference type="SAM" id="MobiDB-lite"/>
    </source>
</evidence>
<keyword evidence="10" id="KW-0186">Copper</keyword>